<keyword evidence="1" id="KW-1185">Reference proteome</keyword>
<organism evidence="1 2">
    <name type="scientific">Panagrolaimus davidi</name>
    <dbReference type="NCBI Taxonomy" id="227884"/>
    <lineage>
        <taxon>Eukaryota</taxon>
        <taxon>Metazoa</taxon>
        <taxon>Ecdysozoa</taxon>
        <taxon>Nematoda</taxon>
        <taxon>Chromadorea</taxon>
        <taxon>Rhabditida</taxon>
        <taxon>Tylenchina</taxon>
        <taxon>Panagrolaimomorpha</taxon>
        <taxon>Panagrolaimoidea</taxon>
        <taxon>Panagrolaimidae</taxon>
        <taxon>Panagrolaimus</taxon>
    </lineage>
</organism>
<dbReference type="AlphaFoldDB" id="A0A914Q7X3"/>
<protein>
    <submittedName>
        <fullName evidence="2">F-box domain-containing protein</fullName>
    </submittedName>
</protein>
<dbReference type="Proteomes" id="UP000887578">
    <property type="component" value="Unplaced"/>
</dbReference>
<proteinExistence type="predicted"/>
<dbReference type="WBParaSite" id="PDA_v2.g23238.t1">
    <property type="protein sequence ID" value="PDA_v2.g23238.t1"/>
    <property type="gene ID" value="PDA_v2.g23238"/>
</dbReference>
<name>A0A914Q7X3_9BILA</name>
<reference evidence="2" key="1">
    <citation type="submission" date="2022-11" db="UniProtKB">
        <authorList>
            <consortium name="WormBaseParasite"/>
        </authorList>
    </citation>
    <scope>IDENTIFICATION</scope>
</reference>
<evidence type="ECO:0000313" key="2">
    <source>
        <dbReference type="WBParaSite" id="PDA_v2.g23238.t1"/>
    </source>
</evidence>
<evidence type="ECO:0000313" key="1">
    <source>
        <dbReference type="Proteomes" id="UP000887578"/>
    </source>
</evidence>
<sequence>MEEKLIFNRRNLRKQDFSIPSKLVSYIINAANGSVMQKLHRTCKYFCIQAPYLIIETIVCDADQCRLENEEYNDCILYRPYFGEVFRRPNTNIWVTKKFVDLDDGRHIKETIAKCTVTELHLKDLDTSFSTIQLLAKWNTIKKVVLDNVDSKKCDPFQRTSFGYAYATAEDLISCFPNAEHIRIKCARRRSTPSDAMNQLLSIPWTSKIKSLFLEDVKKPIHGDLYFQFLKEHAAENASFGINFGKEAKNPQAGSLKRKFESLMSNDLELSIKRPKFEVSVYGENILGKKDCIF</sequence>
<accession>A0A914Q7X3</accession>